<gene>
    <name evidence="1" type="ORF">TNCT_684541</name>
</gene>
<evidence type="ECO:0000313" key="1">
    <source>
        <dbReference type="EMBL" id="GFQ82776.1"/>
    </source>
</evidence>
<protein>
    <submittedName>
        <fullName evidence="1">Uncharacterized protein</fullName>
    </submittedName>
</protein>
<reference evidence="1" key="1">
    <citation type="submission" date="2020-07" db="EMBL/GenBank/DDBJ databases">
        <title>Multicomponent nature underlies the extraordinary mechanical properties of spider dragline silk.</title>
        <authorList>
            <person name="Kono N."/>
            <person name="Nakamura H."/>
            <person name="Mori M."/>
            <person name="Yoshida Y."/>
            <person name="Ohtoshi R."/>
            <person name="Malay A.D."/>
            <person name="Moran D.A.P."/>
            <person name="Tomita M."/>
            <person name="Numata K."/>
            <person name="Arakawa K."/>
        </authorList>
    </citation>
    <scope>NUCLEOTIDE SEQUENCE</scope>
</reference>
<organism evidence="1 2">
    <name type="scientific">Trichonephila clavata</name>
    <name type="common">Joro spider</name>
    <name type="synonym">Nephila clavata</name>
    <dbReference type="NCBI Taxonomy" id="2740835"/>
    <lineage>
        <taxon>Eukaryota</taxon>
        <taxon>Metazoa</taxon>
        <taxon>Ecdysozoa</taxon>
        <taxon>Arthropoda</taxon>
        <taxon>Chelicerata</taxon>
        <taxon>Arachnida</taxon>
        <taxon>Araneae</taxon>
        <taxon>Araneomorphae</taxon>
        <taxon>Entelegynae</taxon>
        <taxon>Araneoidea</taxon>
        <taxon>Nephilidae</taxon>
        <taxon>Trichonephila</taxon>
    </lineage>
</organism>
<accession>A0A8X6KSL9</accession>
<name>A0A8X6KSL9_TRICU</name>
<sequence length="78" mass="8599">MLGKLLRISSGLQTEVHPIASARCIVKSPCYGHCCQNYPRDYLLGSNMVNSGVNGDLASLRHALPTNPKSFWTFDIFS</sequence>
<proteinExistence type="predicted"/>
<dbReference type="Proteomes" id="UP000887116">
    <property type="component" value="Unassembled WGS sequence"/>
</dbReference>
<dbReference type="EMBL" id="BMAO01002719">
    <property type="protein sequence ID" value="GFQ82776.1"/>
    <property type="molecule type" value="Genomic_DNA"/>
</dbReference>
<dbReference type="AlphaFoldDB" id="A0A8X6KSL9"/>
<comment type="caution">
    <text evidence="1">The sequence shown here is derived from an EMBL/GenBank/DDBJ whole genome shotgun (WGS) entry which is preliminary data.</text>
</comment>
<evidence type="ECO:0000313" key="2">
    <source>
        <dbReference type="Proteomes" id="UP000887116"/>
    </source>
</evidence>
<keyword evidence="2" id="KW-1185">Reference proteome</keyword>